<reference evidence="2 3" key="1">
    <citation type="journal article" date="2014" name="Genome Biol. Evol.">
        <title>The genome of the myxosporean Thelohanellus kitauei shows adaptations to nutrient acquisition within its fish host.</title>
        <authorList>
            <person name="Yang Y."/>
            <person name="Xiong J."/>
            <person name="Zhou Z."/>
            <person name="Huo F."/>
            <person name="Miao W."/>
            <person name="Ran C."/>
            <person name="Liu Y."/>
            <person name="Zhang J."/>
            <person name="Feng J."/>
            <person name="Wang M."/>
            <person name="Wang M."/>
            <person name="Wang L."/>
            <person name="Yao B."/>
        </authorList>
    </citation>
    <scope>NUCLEOTIDE SEQUENCE [LARGE SCALE GENOMIC DNA]</scope>
    <source>
        <strain evidence="2">Wuqing</strain>
    </source>
</reference>
<dbReference type="Proteomes" id="UP000031668">
    <property type="component" value="Unassembled WGS sequence"/>
</dbReference>
<feature type="region of interest" description="Disordered" evidence="1">
    <location>
        <begin position="1"/>
        <end position="20"/>
    </location>
</feature>
<evidence type="ECO:0000313" key="3">
    <source>
        <dbReference type="Proteomes" id="UP000031668"/>
    </source>
</evidence>
<sequence length="132" mass="15249">MNQKEMIIQTKKHNHGPDPSKVDARRVISHVKENARTSKISIQRIVASNVIGVNQSTASGLPSLPSFIVLFNRHVEMRTLLCIVRIRLHQLLFLLSIRLAIGVNNFYCMTVVQMKIDYSYFQQKQHENHKIK</sequence>
<name>A0A0C2MGU3_THEKT</name>
<evidence type="ECO:0000313" key="2">
    <source>
        <dbReference type="EMBL" id="KII60901.1"/>
    </source>
</evidence>
<comment type="caution">
    <text evidence="2">The sequence shown here is derived from an EMBL/GenBank/DDBJ whole genome shotgun (WGS) entry which is preliminary data.</text>
</comment>
<dbReference type="OrthoDB" id="6613654at2759"/>
<accession>A0A0C2MGU3</accession>
<proteinExistence type="predicted"/>
<keyword evidence="3" id="KW-1185">Reference proteome</keyword>
<evidence type="ECO:0000256" key="1">
    <source>
        <dbReference type="SAM" id="MobiDB-lite"/>
    </source>
</evidence>
<gene>
    <name evidence="2" type="ORF">RF11_13515</name>
</gene>
<dbReference type="EMBL" id="JWZT01005396">
    <property type="protein sequence ID" value="KII60901.1"/>
    <property type="molecule type" value="Genomic_DNA"/>
</dbReference>
<organism evidence="2 3">
    <name type="scientific">Thelohanellus kitauei</name>
    <name type="common">Myxosporean</name>
    <dbReference type="NCBI Taxonomy" id="669202"/>
    <lineage>
        <taxon>Eukaryota</taxon>
        <taxon>Metazoa</taxon>
        <taxon>Cnidaria</taxon>
        <taxon>Myxozoa</taxon>
        <taxon>Myxosporea</taxon>
        <taxon>Bivalvulida</taxon>
        <taxon>Platysporina</taxon>
        <taxon>Myxobolidae</taxon>
        <taxon>Thelohanellus</taxon>
    </lineage>
</organism>
<protein>
    <submittedName>
        <fullName evidence="2">Uncharacterized protein</fullName>
    </submittedName>
</protein>
<dbReference type="AlphaFoldDB" id="A0A0C2MGU3"/>